<comment type="caution">
    <text evidence="1">The sequence shown here is derived from an EMBL/GenBank/DDBJ whole genome shotgun (WGS) entry which is preliminary data.</text>
</comment>
<dbReference type="RefSeq" id="WP_377598938.1">
    <property type="nucleotide sequence ID" value="NZ_JBHUME010000001.1"/>
</dbReference>
<keyword evidence="2" id="KW-1185">Reference proteome</keyword>
<dbReference type="InterPro" id="IPR017601">
    <property type="entry name" value="DGQHR-contain_dom"/>
</dbReference>
<reference evidence="2" key="1">
    <citation type="journal article" date="2019" name="Int. J. Syst. Evol. Microbiol.">
        <title>The Global Catalogue of Microorganisms (GCM) 10K type strain sequencing project: providing services to taxonomists for standard genome sequencing and annotation.</title>
        <authorList>
            <consortium name="The Broad Institute Genomics Platform"/>
            <consortium name="The Broad Institute Genome Sequencing Center for Infectious Disease"/>
            <person name="Wu L."/>
            <person name="Ma J."/>
        </authorList>
    </citation>
    <scope>NUCLEOTIDE SEQUENCE [LARGE SCALE GENOMIC DNA]</scope>
    <source>
        <strain evidence="2">KCTC 3950</strain>
    </source>
</reference>
<proteinExistence type="predicted"/>
<gene>
    <name evidence="1" type="ORF">ACFSUF_00175</name>
</gene>
<evidence type="ECO:0000313" key="2">
    <source>
        <dbReference type="Proteomes" id="UP001597541"/>
    </source>
</evidence>
<name>A0ABW5P6A8_9BACL</name>
<dbReference type="Pfam" id="PF14072">
    <property type="entry name" value="DndB"/>
    <property type="match status" value="1"/>
</dbReference>
<evidence type="ECO:0000313" key="1">
    <source>
        <dbReference type="EMBL" id="MFD2610832.1"/>
    </source>
</evidence>
<organism evidence="1 2">
    <name type="scientific">Paenibacillus gansuensis</name>
    <dbReference type="NCBI Taxonomy" id="306542"/>
    <lineage>
        <taxon>Bacteria</taxon>
        <taxon>Bacillati</taxon>
        <taxon>Bacillota</taxon>
        <taxon>Bacilli</taxon>
        <taxon>Bacillales</taxon>
        <taxon>Paenibacillaceae</taxon>
        <taxon>Paenibacillus</taxon>
    </lineage>
</organism>
<protein>
    <submittedName>
        <fullName evidence="1">DNA sulfur modification protein DndB</fullName>
    </submittedName>
</protein>
<accession>A0ABW5P6A8</accession>
<sequence length="369" mass="41874">MNTTNNSIEVKFPGAAGNQFGRNTYLTVIPFKSVERFLTVFPEVQRKINMSRVKQIAQYVIQGTLDRNYSFLSAVTASCRGAIRYDDETKQVSIDINSTLSINDGQHRIAGIKMALDTMKKDISKETDDSIKGNLMKRLERLENMHIPIVIFDKMDEQHEQQLFHDLNLLAAKPTKSVSLKFDNTDPYTLMAKEVSQDNHYLIKYGVETEKTQLRDNNPNLMLLSTLRNMISFIIAGNDKDKGSEDTLCLGNYDAWKNEIEEILDLLFESLPNDCNDRTKYIIGLAVTLQGIGKYIHSVRNGDDLNWKDYLAGLKDINWKHNNRMWNGYGGSYDDRLERFVFGGTGGGINGVCNALVENNRSKTITTSN</sequence>
<dbReference type="NCBIfam" id="TIGR03187">
    <property type="entry name" value="DGQHR"/>
    <property type="match status" value="1"/>
</dbReference>
<dbReference type="Proteomes" id="UP001597541">
    <property type="component" value="Unassembled WGS sequence"/>
</dbReference>
<dbReference type="InterPro" id="IPR017642">
    <property type="entry name" value="DNA_S_mod_DndB"/>
</dbReference>
<dbReference type="CDD" id="cd16412">
    <property type="entry name" value="dndB"/>
    <property type="match status" value="1"/>
</dbReference>
<dbReference type="EMBL" id="JBHUME010000001">
    <property type="protein sequence ID" value="MFD2610832.1"/>
    <property type="molecule type" value="Genomic_DNA"/>
</dbReference>